<name>A0A4S4K4F5_9APHY</name>
<keyword evidence="2" id="KW-1185">Reference proteome</keyword>
<proteinExistence type="predicted"/>
<sequence>MDPSVKPEPFKVTAQGLRHYGCTILRAPEIRKQLCAEMGGFFAGPMPPKKFMAILMHVAPEHLPTIPRADFSEVAAAPSEPKMYDPLIRAINTHRLCPGVTFKDISGRAQDRTKLKPDIGGFEGNEIQTYIELKSSARQDAFQDSHNRNARIEKQTDDLMRVLFAGTARVPS</sequence>
<evidence type="ECO:0000313" key="1">
    <source>
        <dbReference type="EMBL" id="THG92594.1"/>
    </source>
</evidence>
<comment type="caution">
    <text evidence="1">The sequence shown here is derived from an EMBL/GenBank/DDBJ whole genome shotgun (WGS) entry which is preliminary data.</text>
</comment>
<accession>A0A4S4K4F5</accession>
<dbReference type="AlphaFoldDB" id="A0A4S4K4F5"/>
<gene>
    <name evidence="1" type="ORF">EW026_g8356</name>
</gene>
<dbReference type="Proteomes" id="UP000309038">
    <property type="component" value="Unassembled WGS sequence"/>
</dbReference>
<dbReference type="EMBL" id="SGPJ01001080">
    <property type="protein sequence ID" value="THG92594.1"/>
    <property type="molecule type" value="Genomic_DNA"/>
</dbReference>
<reference evidence="1 2" key="1">
    <citation type="submission" date="2019-02" db="EMBL/GenBank/DDBJ databases">
        <title>Genome sequencing of the rare red list fungi Phlebia centrifuga.</title>
        <authorList>
            <person name="Buettner E."/>
            <person name="Kellner H."/>
        </authorList>
    </citation>
    <scope>NUCLEOTIDE SEQUENCE [LARGE SCALE GENOMIC DNA]</scope>
    <source>
        <strain evidence="1 2">DSM 108282</strain>
    </source>
</reference>
<evidence type="ECO:0000313" key="2">
    <source>
        <dbReference type="Proteomes" id="UP000309038"/>
    </source>
</evidence>
<protein>
    <submittedName>
        <fullName evidence="1">Uncharacterized protein</fullName>
    </submittedName>
</protein>
<organism evidence="1 2">
    <name type="scientific">Hermanssonia centrifuga</name>
    <dbReference type="NCBI Taxonomy" id="98765"/>
    <lineage>
        <taxon>Eukaryota</taxon>
        <taxon>Fungi</taxon>
        <taxon>Dikarya</taxon>
        <taxon>Basidiomycota</taxon>
        <taxon>Agaricomycotina</taxon>
        <taxon>Agaricomycetes</taxon>
        <taxon>Polyporales</taxon>
        <taxon>Meruliaceae</taxon>
        <taxon>Hermanssonia</taxon>
    </lineage>
</organism>